<evidence type="ECO:0000313" key="1">
    <source>
        <dbReference type="EMBL" id="ASO20026.1"/>
    </source>
</evidence>
<dbReference type="KEGG" id="ahg:AHOG_11915"/>
<accession>A0A221W2N5</accession>
<proteinExistence type="predicted"/>
<dbReference type="AlphaFoldDB" id="A0A221W2N5"/>
<dbReference type="Pfam" id="PF01638">
    <property type="entry name" value="HxlR"/>
    <property type="match status" value="1"/>
</dbReference>
<dbReference type="RefSeq" id="WP_093941424.1">
    <property type="nucleotide sequence ID" value="NZ_CP022521.1"/>
</dbReference>
<dbReference type="OrthoDB" id="370168at2"/>
<dbReference type="PROSITE" id="PS51118">
    <property type="entry name" value="HTH_HXLR"/>
    <property type="match status" value="1"/>
</dbReference>
<dbReference type="SUPFAM" id="SSF46785">
    <property type="entry name" value="Winged helix' DNA-binding domain"/>
    <property type="match status" value="1"/>
</dbReference>
<gene>
    <name evidence="1" type="primary">hxlR1</name>
    <name evidence="1" type="ORF">AHOG_11915</name>
</gene>
<dbReference type="Proteomes" id="UP000204221">
    <property type="component" value="Chromosome"/>
</dbReference>
<dbReference type="EMBL" id="CP022521">
    <property type="protein sequence ID" value="ASO20026.1"/>
    <property type="molecule type" value="Genomic_DNA"/>
</dbReference>
<dbReference type="PANTHER" id="PTHR33204">
    <property type="entry name" value="TRANSCRIPTIONAL REGULATOR, MARR FAMILY"/>
    <property type="match status" value="1"/>
</dbReference>
<dbReference type="InterPro" id="IPR036390">
    <property type="entry name" value="WH_DNA-bd_sf"/>
</dbReference>
<evidence type="ECO:0000313" key="2">
    <source>
        <dbReference type="Proteomes" id="UP000204221"/>
    </source>
</evidence>
<reference evidence="1 2" key="1">
    <citation type="submission" date="2017-07" db="EMBL/GenBank/DDBJ databases">
        <title>Complete genome sequence of Actinoalloteichus hoggarensis DSM 45943, type strain of Actinoalloteichus hoggarensis.</title>
        <authorList>
            <person name="Ruckert C."/>
            <person name="Nouioui I."/>
            <person name="Willmese J."/>
            <person name="van Wezel G."/>
            <person name="Klenk H.-P."/>
            <person name="Kalinowski J."/>
            <person name="Zotchev S.B."/>
        </authorList>
    </citation>
    <scope>NUCLEOTIDE SEQUENCE [LARGE SCALE GENOMIC DNA]</scope>
    <source>
        <strain evidence="1 2">DSM 45943</strain>
    </source>
</reference>
<dbReference type="Gene3D" id="1.10.10.10">
    <property type="entry name" value="Winged helix-like DNA-binding domain superfamily/Winged helix DNA-binding domain"/>
    <property type="match status" value="1"/>
</dbReference>
<organism evidence="1 2">
    <name type="scientific">Actinoalloteichus hoggarensis</name>
    <dbReference type="NCBI Taxonomy" id="1470176"/>
    <lineage>
        <taxon>Bacteria</taxon>
        <taxon>Bacillati</taxon>
        <taxon>Actinomycetota</taxon>
        <taxon>Actinomycetes</taxon>
        <taxon>Pseudonocardiales</taxon>
        <taxon>Pseudonocardiaceae</taxon>
        <taxon>Actinoalloteichus</taxon>
    </lineage>
</organism>
<name>A0A221W2N5_9PSEU</name>
<dbReference type="InterPro" id="IPR036388">
    <property type="entry name" value="WH-like_DNA-bd_sf"/>
</dbReference>
<keyword evidence="2" id="KW-1185">Reference proteome</keyword>
<dbReference type="PANTHER" id="PTHR33204:SF37">
    <property type="entry name" value="HTH-TYPE TRANSCRIPTIONAL REGULATOR YODB"/>
    <property type="match status" value="1"/>
</dbReference>
<protein>
    <submittedName>
        <fullName evidence="1">HTH-type transcriptional activator HxlR</fullName>
    </submittedName>
</protein>
<dbReference type="InterPro" id="IPR002577">
    <property type="entry name" value="HTH_HxlR"/>
</dbReference>
<sequence>MDVGVQVVGGAPSRTGDAFDSDCPGRTILTHIAGRWGVLIIAALRDGPLRFYRLRDRIDGISEKMLAQNLRALTRDGLLRREVEDGAPPRVSYSLTAMGHELTVPLQGMLDWISVRADDIVAAQRRHDELHGGG</sequence>